<dbReference type="FunFam" id="2.60.40.60:FF:000021">
    <property type="entry name" value="FAT atypical cadherin 1"/>
    <property type="match status" value="2"/>
</dbReference>
<evidence type="ECO:0000256" key="12">
    <source>
        <dbReference type="PROSITE-ProRule" id="PRU00043"/>
    </source>
</evidence>
<evidence type="ECO:0000256" key="4">
    <source>
        <dbReference type="ARBA" id="ARBA00022729"/>
    </source>
</evidence>
<dbReference type="PROSITE" id="PS50268">
    <property type="entry name" value="CADHERIN_2"/>
    <property type="match status" value="8"/>
</dbReference>
<name>A0A8C9V4C3_SCLFO</name>
<reference evidence="14" key="2">
    <citation type="submission" date="2025-08" db="UniProtKB">
        <authorList>
            <consortium name="Ensembl"/>
        </authorList>
    </citation>
    <scope>IDENTIFICATION</scope>
</reference>
<keyword evidence="8" id="KW-1133">Transmembrane helix</keyword>
<dbReference type="InterPro" id="IPR020894">
    <property type="entry name" value="Cadherin_CS"/>
</dbReference>
<dbReference type="CDD" id="cd11304">
    <property type="entry name" value="Cadherin_repeat"/>
    <property type="match status" value="8"/>
</dbReference>
<dbReference type="Proteomes" id="UP000694397">
    <property type="component" value="Chromosome 5"/>
</dbReference>
<feature type="domain" description="Cadherin" evidence="13">
    <location>
        <begin position="438"/>
        <end position="538"/>
    </location>
</feature>
<evidence type="ECO:0000259" key="13">
    <source>
        <dbReference type="PROSITE" id="PS50268"/>
    </source>
</evidence>
<dbReference type="PANTHER" id="PTHR24026:SF126">
    <property type="entry name" value="PROTOCADHERIN FAT 4"/>
    <property type="match status" value="1"/>
</dbReference>
<dbReference type="InterPro" id="IPR015919">
    <property type="entry name" value="Cadherin-like_sf"/>
</dbReference>
<comment type="subcellular location">
    <subcellularLocation>
        <location evidence="1">Membrane</location>
        <topology evidence="1">Single-pass membrane protein</topology>
    </subcellularLocation>
</comment>
<organism evidence="14 15">
    <name type="scientific">Scleropages formosus</name>
    <name type="common">Asian bonytongue</name>
    <name type="synonym">Osteoglossum formosum</name>
    <dbReference type="NCBI Taxonomy" id="113540"/>
    <lineage>
        <taxon>Eukaryota</taxon>
        <taxon>Metazoa</taxon>
        <taxon>Chordata</taxon>
        <taxon>Craniata</taxon>
        <taxon>Vertebrata</taxon>
        <taxon>Euteleostomi</taxon>
        <taxon>Actinopterygii</taxon>
        <taxon>Neopterygii</taxon>
        <taxon>Teleostei</taxon>
        <taxon>Osteoglossocephala</taxon>
        <taxon>Osteoglossomorpha</taxon>
        <taxon>Osteoglossiformes</taxon>
        <taxon>Osteoglossidae</taxon>
        <taxon>Scleropages</taxon>
    </lineage>
</organism>
<evidence type="ECO:0000256" key="7">
    <source>
        <dbReference type="ARBA" id="ARBA00022889"/>
    </source>
</evidence>
<evidence type="ECO:0000256" key="6">
    <source>
        <dbReference type="ARBA" id="ARBA00022837"/>
    </source>
</evidence>
<dbReference type="FunFam" id="2.60.40.60:FF:000165">
    <property type="entry name" value="FAT atypical cadherin 3"/>
    <property type="match status" value="1"/>
</dbReference>
<keyword evidence="4" id="KW-0732">Signal</keyword>
<keyword evidence="15" id="KW-1185">Reference proteome</keyword>
<evidence type="ECO:0000313" key="14">
    <source>
        <dbReference type="Ensembl" id="ENSSFOP00015020607.2"/>
    </source>
</evidence>
<accession>A0A8C9V4C3</accession>
<dbReference type="FunFam" id="2.60.40.60:FF:000032">
    <property type="entry name" value="FAT atypical cadherin 1"/>
    <property type="match status" value="1"/>
</dbReference>
<keyword evidence="3" id="KW-0812">Transmembrane</keyword>
<dbReference type="GO" id="GO:0005886">
    <property type="term" value="C:plasma membrane"/>
    <property type="evidence" value="ECO:0007669"/>
    <property type="project" value="UniProtKB-SubCell"/>
</dbReference>
<dbReference type="Ensembl" id="ENSSFOT00015020840.2">
    <property type="protein sequence ID" value="ENSSFOP00015020607.2"/>
    <property type="gene ID" value="ENSSFOG00015013253.2"/>
</dbReference>
<proteinExistence type="predicted"/>
<dbReference type="GeneTree" id="ENSGT00940000157733"/>
<dbReference type="AlphaFoldDB" id="A0A8C9V4C3"/>
<evidence type="ECO:0000313" key="15">
    <source>
        <dbReference type="Proteomes" id="UP000694397"/>
    </source>
</evidence>
<keyword evidence="10" id="KW-1015">Disulfide bond</keyword>
<dbReference type="InterPro" id="IPR002126">
    <property type="entry name" value="Cadherin-like_dom"/>
</dbReference>
<feature type="domain" description="Cadherin" evidence="13">
    <location>
        <begin position="235"/>
        <end position="336"/>
    </location>
</feature>
<evidence type="ECO:0000256" key="1">
    <source>
        <dbReference type="ARBA" id="ARBA00004167"/>
    </source>
</evidence>
<reference evidence="14 15" key="1">
    <citation type="submission" date="2019-04" db="EMBL/GenBank/DDBJ databases">
        <authorList>
            <consortium name="Wellcome Sanger Institute Data Sharing"/>
        </authorList>
    </citation>
    <scope>NUCLEOTIDE SEQUENCE [LARGE SCALE GENOMIC DNA]</scope>
</reference>
<dbReference type="GO" id="GO:0005509">
    <property type="term" value="F:calcium ion binding"/>
    <property type="evidence" value="ECO:0007669"/>
    <property type="project" value="UniProtKB-UniRule"/>
</dbReference>
<dbReference type="Gene3D" id="2.60.40.60">
    <property type="entry name" value="Cadherins"/>
    <property type="match status" value="8"/>
</dbReference>
<dbReference type="Pfam" id="PF00028">
    <property type="entry name" value="Cadherin"/>
    <property type="match status" value="6"/>
</dbReference>
<dbReference type="SUPFAM" id="SSF49313">
    <property type="entry name" value="Cadherin-like"/>
    <property type="match status" value="8"/>
</dbReference>
<evidence type="ECO:0000256" key="11">
    <source>
        <dbReference type="ARBA" id="ARBA00023180"/>
    </source>
</evidence>
<feature type="domain" description="Cadherin" evidence="13">
    <location>
        <begin position="337"/>
        <end position="437"/>
    </location>
</feature>
<dbReference type="FunFam" id="2.60.40.60:FF:000053">
    <property type="entry name" value="FAT atypical cadherin 3"/>
    <property type="match status" value="1"/>
</dbReference>
<keyword evidence="7" id="KW-0130">Cell adhesion</keyword>
<evidence type="ECO:0000256" key="8">
    <source>
        <dbReference type="ARBA" id="ARBA00022989"/>
    </source>
</evidence>
<dbReference type="PROSITE" id="PS00232">
    <property type="entry name" value="CADHERIN_1"/>
    <property type="match status" value="3"/>
</dbReference>
<dbReference type="PRINTS" id="PR00205">
    <property type="entry name" value="CADHERIN"/>
</dbReference>
<sequence length="822" mass="90777">MNIVSTFQMDVTSSENTTPKFTKQQLSVEISERAPVGTFVCSIKASRQSSVLYQIKEGNINNSFSINARSGVVITQNLLDYETLPLYKMVVLGTNLSGMTSNTTLQIRLKDENDNAPIFSQVEFTGKVNESAPLNSTILAGDDSPLVVRALDMDSGANGRLVYRIVEPSAQNYFAIDSSTGAVRTVGSLDYEQRRFLQFTVQYQLTVNVSDGRFSSAVPVIINVKERTESTMKFDRYLYTATVEENSSERKMLVVISPVGRHKNEPMFYTLLSVDTRFQVGRTSGVLSTNGVPFDREDESSFDVVVEVSKRGETSEVAHVCVKVTVKDVNDNAPVFVNLPYRAEVQVDADIGQPVVQVTATDRDAGRNAHIHYRFQEPQEHFRITPSGEISLKRRFKEENLRTKFAVYVVAEDEGEPVLSSTAEVQISVVKKVIPVLEKSFYAVEIPENVQLHTPLVHIQANSSAGTRLVYSISEGDPFHHFSIGFNTGVIEVVRALDYETLPVYRLSVRATDSLAGAHATVFVNITLVDVNDNSPVFTKAVYTVSLSEASVVGTLVLQVLASDADSGSNKALFYQLIEDRNYDSDFFRIDPSGGAIWTTHMLDHEKIQKHFLKVIVVDGGAPALSSDATVVIDVVDVNDNSPYRASIASHVSKGTTVLKIAATDLDVGINADILYAIETSIEKVEEKFALETHSGVIVTKESLIGLEGDFYSFHVRAKDAGSPSRQSLVPVYVSVLRPDVHAPIFSEPHYRFSISEDLLIGTEIGVIQAETEESVIYSLVRGNTPEGNREGTFAIDHDTGLLKLKKRIDHEITRWPMNNDE</sequence>
<dbReference type="OrthoDB" id="6252479at2759"/>
<keyword evidence="11" id="KW-0325">Glycoprotein</keyword>
<dbReference type="PANTHER" id="PTHR24026">
    <property type="entry name" value="FAT ATYPICAL CADHERIN-RELATED"/>
    <property type="match status" value="1"/>
</dbReference>
<feature type="domain" description="Cadherin" evidence="13">
    <location>
        <begin position="120"/>
        <end position="234"/>
    </location>
</feature>
<dbReference type="FunFam" id="2.60.40.60:FF:000051">
    <property type="entry name" value="FAT atypical cadherin 1"/>
    <property type="match status" value="1"/>
</dbReference>
<feature type="domain" description="Cadherin" evidence="13">
    <location>
        <begin position="539"/>
        <end position="645"/>
    </location>
</feature>
<evidence type="ECO:0000256" key="10">
    <source>
        <dbReference type="ARBA" id="ARBA00023157"/>
    </source>
</evidence>
<evidence type="ECO:0000256" key="5">
    <source>
        <dbReference type="ARBA" id="ARBA00022737"/>
    </source>
</evidence>
<keyword evidence="5" id="KW-0677">Repeat</keyword>
<keyword evidence="2" id="KW-0245">EGF-like domain</keyword>
<keyword evidence="6 12" id="KW-0106">Calcium</keyword>
<dbReference type="GO" id="GO:0009653">
    <property type="term" value="P:anatomical structure morphogenesis"/>
    <property type="evidence" value="ECO:0007669"/>
    <property type="project" value="UniProtKB-ARBA"/>
</dbReference>
<evidence type="ECO:0000256" key="9">
    <source>
        <dbReference type="ARBA" id="ARBA00023136"/>
    </source>
</evidence>
<evidence type="ECO:0000256" key="2">
    <source>
        <dbReference type="ARBA" id="ARBA00022536"/>
    </source>
</evidence>
<protein>
    <recommendedName>
        <fullName evidence="13">Cadherin domain-containing protein</fullName>
    </recommendedName>
</protein>
<dbReference type="GO" id="GO:0007156">
    <property type="term" value="P:homophilic cell adhesion via plasma membrane adhesion molecules"/>
    <property type="evidence" value="ECO:0007669"/>
    <property type="project" value="InterPro"/>
</dbReference>
<reference evidence="14" key="3">
    <citation type="submission" date="2025-09" db="UniProtKB">
        <authorList>
            <consortium name="Ensembl"/>
        </authorList>
    </citation>
    <scope>IDENTIFICATION</scope>
</reference>
<keyword evidence="9" id="KW-0472">Membrane</keyword>
<feature type="domain" description="Cadherin" evidence="13">
    <location>
        <begin position="640"/>
        <end position="746"/>
    </location>
</feature>
<dbReference type="FunFam" id="2.60.40.60:FF:000061">
    <property type="entry name" value="FAT atypical cadherin 3"/>
    <property type="match status" value="1"/>
</dbReference>
<feature type="domain" description="Cadherin" evidence="13">
    <location>
        <begin position="747"/>
        <end position="812"/>
    </location>
</feature>
<dbReference type="SMART" id="SM00112">
    <property type="entry name" value="CA"/>
    <property type="match status" value="7"/>
</dbReference>
<evidence type="ECO:0000256" key="3">
    <source>
        <dbReference type="ARBA" id="ARBA00022692"/>
    </source>
</evidence>
<feature type="domain" description="Cadherin" evidence="13">
    <location>
        <begin position="22"/>
        <end position="119"/>
    </location>
</feature>